<evidence type="ECO:0000259" key="2">
    <source>
        <dbReference type="Pfam" id="PF05175"/>
    </source>
</evidence>
<proteinExistence type="predicted"/>
<feature type="compositionally biased region" description="Basic and acidic residues" evidence="1">
    <location>
        <begin position="29"/>
        <end position="38"/>
    </location>
</feature>
<evidence type="ECO:0000256" key="1">
    <source>
        <dbReference type="SAM" id="MobiDB-lite"/>
    </source>
</evidence>
<gene>
    <name evidence="3" type="ORF">NSCI0253_LOCUS8171</name>
</gene>
<accession>A0A7S1EZW1</accession>
<dbReference type="InterPro" id="IPR029063">
    <property type="entry name" value="SAM-dependent_MTases_sf"/>
</dbReference>
<dbReference type="SUPFAM" id="SSF53335">
    <property type="entry name" value="S-adenosyl-L-methionine-dependent methyltransferases"/>
    <property type="match status" value="1"/>
</dbReference>
<feature type="compositionally biased region" description="Low complexity" evidence="1">
    <location>
        <begin position="417"/>
        <end position="426"/>
    </location>
</feature>
<protein>
    <recommendedName>
        <fullName evidence="2">Methyltransferase small domain-containing protein</fullName>
    </recommendedName>
</protein>
<dbReference type="EMBL" id="HBFQ01011607">
    <property type="protein sequence ID" value="CAD8833823.1"/>
    <property type="molecule type" value="Transcribed_RNA"/>
</dbReference>
<reference evidence="3" key="1">
    <citation type="submission" date="2021-01" db="EMBL/GenBank/DDBJ databases">
        <authorList>
            <person name="Corre E."/>
            <person name="Pelletier E."/>
            <person name="Niang G."/>
            <person name="Scheremetjew M."/>
            <person name="Finn R."/>
            <person name="Kale V."/>
            <person name="Holt S."/>
            <person name="Cochrane G."/>
            <person name="Meng A."/>
            <person name="Brown T."/>
            <person name="Cohen L."/>
        </authorList>
    </citation>
    <scope>NUCLEOTIDE SEQUENCE</scope>
</reference>
<sequence length="484" mass="52921">MAPMTKTSTHAVKNKTKLFFRSDGSLMRWEGRGGRSDDGSDSSAPPVKRNYEKFDESVNFRSLPVVEFTDDVGEQLVWYDGRIKSGKVCRPKGSADVRQTLPVVMSPAYLGFAIEPYEPRYLHYRDVGIVFARPRGGRFMQPSIDTILACYGLARLMEDPSCSFRHVIDVGSGSGFIGKFAAVHAAGEGELRVVLADIDATAMSYCKGLGFAAPKMGLNGRSVRWDFEAGDAVKVLEADSTFDLLISTPPYIPTFDESRTASVSKLASSFWEGCGLVTYLLNRVMEGKCAPGAHLVLLISSLTLKSLMVQRLLKQAPEQGVRVRILVEREIGWKAWYAGAGGSDFLIASKSEAREKVRLGSCDFFVGATTPGHSRLGGSRDSIWDYHWHYVYVLDVCKGPASEARGTSSDACVGQAVPSDDNPVDSVPDRDTTARSKRPSSLTKFSSALQRETSGKRPGHQEEDESPSRRSGSRANIVSRLMGL</sequence>
<dbReference type="AlphaFoldDB" id="A0A7S1EZW1"/>
<dbReference type="Gene3D" id="3.40.50.150">
    <property type="entry name" value="Vaccinia Virus protein VP39"/>
    <property type="match status" value="1"/>
</dbReference>
<feature type="domain" description="Methyltransferase small" evidence="2">
    <location>
        <begin position="160"/>
        <end position="251"/>
    </location>
</feature>
<feature type="compositionally biased region" description="Polar residues" evidence="1">
    <location>
        <begin position="439"/>
        <end position="452"/>
    </location>
</feature>
<organism evidence="3">
    <name type="scientific">Noctiluca scintillans</name>
    <name type="common">Sea sparkle</name>
    <name type="synonym">Red tide dinoflagellate</name>
    <dbReference type="NCBI Taxonomy" id="2966"/>
    <lineage>
        <taxon>Eukaryota</taxon>
        <taxon>Sar</taxon>
        <taxon>Alveolata</taxon>
        <taxon>Dinophyceae</taxon>
        <taxon>Noctilucales</taxon>
        <taxon>Noctilucaceae</taxon>
        <taxon>Noctiluca</taxon>
    </lineage>
</organism>
<name>A0A7S1EZW1_NOCSC</name>
<evidence type="ECO:0000313" key="3">
    <source>
        <dbReference type="EMBL" id="CAD8833823.1"/>
    </source>
</evidence>
<dbReference type="InterPro" id="IPR007848">
    <property type="entry name" value="Small_mtfrase_dom"/>
</dbReference>
<dbReference type="CDD" id="cd02440">
    <property type="entry name" value="AdoMet_MTases"/>
    <property type="match status" value="1"/>
</dbReference>
<feature type="region of interest" description="Disordered" evidence="1">
    <location>
        <begin position="405"/>
        <end position="484"/>
    </location>
</feature>
<dbReference type="Pfam" id="PF05175">
    <property type="entry name" value="MTS"/>
    <property type="match status" value="1"/>
</dbReference>
<feature type="region of interest" description="Disordered" evidence="1">
    <location>
        <begin position="27"/>
        <end position="48"/>
    </location>
</feature>